<sequence length="117" mass="13025">MENVVNIQNEQLVIEPVGLTKIAALKERIAIPLTHVVGASIDTGIINESKGFRMPGTAIPGYWAGTFRKNDEMTFFNIKHTSLPVVIQLKDEKYTRLVLGVDKPRELVTLINNHSLS</sequence>
<evidence type="ECO:0000313" key="1">
    <source>
        <dbReference type="EMBL" id="GDZ84025.1"/>
    </source>
</evidence>
<name>A0A5A5U268_LEUCI</name>
<gene>
    <name evidence="1" type="ORF">LCIT_12670</name>
</gene>
<comment type="caution">
    <text evidence="1">The sequence shown here is derived from an EMBL/GenBank/DDBJ whole genome shotgun (WGS) entry which is preliminary data.</text>
</comment>
<dbReference type="Proteomes" id="UP000323274">
    <property type="component" value="Unassembled WGS sequence"/>
</dbReference>
<protein>
    <recommendedName>
        <fullName evidence="3">Bacterial Pleckstrin homology domain-containing protein</fullName>
    </recommendedName>
</protein>
<evidence type="ECO:0008006" key="3">
    <source>
        <dbReference type="Google" id="ProtNLM"/>
    </source>
</evidence>
<dbReference type="EMBL" id="BJJW01000006">
    <property type="protein sequence ID" value="GDZ84025.1"/>
    <property type="molecule type" value="Genomic_DNA"/>
</dbReference>
<accession>A0A5A5U268</accession>
<organism evidence="1 2">
    <name type="scientific">Leuconostoc citreum</name>
    <dbReference type="NCBI Taxonomy" id="33964"/>
    <lineage>
        <taxon>Bacteria</taxon>
        <taxon>Bacillati</taxon>
        <taxon>Bacillota</taxon>
        <taxon>Bacilli</taxon>
        <taxon>Lactobacillales</taxon>
        <taxon>Lactobacillaceae</taxon>
        <taxon>Leuconostoc</taxon>
    </lineage>
</organism>
<proteinExistence type="predicted"/>
<evidence type="ECO:0000313" key="2">
    <source>
        <dbReference type="Proteomes" id="UP000323274"/>
    </source>
</evidence>
<dbReference type="RefSeq" id="WP_149334439.1">
    <property type="nucleotide sequence ID" value="NZ_BJJW01000006.1"/>
</dbReference>
<dbReference type="AlphaFoldDB" id="A0A5A5U268"/>
<reference evidence="1 2" key="1">
    <citation type="submission" date="2019-04" db="EMBL/GenBank/DDBJ databases">
        <title>A pseudo-fructophilic Leuconostoc citreum strain F192-5 isolated from peel of satsuma mandarin: the first report for isolation and characterization of strain-dependent fructophilic-like characteristics.</title>
        <authorList>
            <person name="Maeno S."/>
            <person name="Tanizawa Y."/>
            <person name="Kajikawa A."/>
            <person name="Kanesaki Y."/>
            <person name="Kubota E."/>
            <person name="Arita M."/>
            <person name="Leon D."/>
            <person name="Endo A."/>
        </authorList>
    </citation>
    <scope>NUCLEOTIDE SEQUENCE [LARGE SCALE GENOMIC DNA]</scope>
    <source>
        <strain evidence="1 2">F192-5</strain>
    </source>
</reference>